<dbReference type="InterPro" id="IPR002469">
    <property type="entry name" value="Peptidase_S9B_N"/>
</dbReference>
<dbReference type="PANTHER" id="PTHR11731">
    <property type="entry name" value="PROTEASE FAMILY S9B,C DIPEPTIDYL-PEPTIDASE IV-RELATED"/>
    <property type="match status" value="1"/>
</dbReference>
<name>A0AAW9RIS9_9GAMM</name>
<dbReference type="Gene3D" id="3.40.50.1820">
    <property type="entry name" value="alpha/beta hydrolase"/>
    <property type="match status" value="1"/>
</dbReference>
<protein>
    <submittedName>
        <fullName evidence="4">DPP IV N-terminal domain-containing protein</fullName>
    </submittedName>
</protein>
<feature type="domain" description="Dipeptidylpeptidase IV N-terminal" evidence="3">
    <location>
        <begin position="110"/>
        <end position="446"/>
    </location>
</feature>
<gene>
    <name evidence="4" type="ORF">V3330_14055</name>
</gene>
<feature type="signal peptide" evidence="1">
    <location>
        <begin position="1"/>
        <end position="25"/>
    </location>
</feature>
<dbReference type="AlphaFoldDB" id="A0AAW9RIS9"/>
<dbReference type="GO" id="GO:0006508">
    <property type="term" value="P:proteolysis"/>
    <property type="evidence" value="ECO:0007669"/>
    <property type="project" value="InterPro"/>
</dbReference>
<feature type="domain" description="Peptidase S9 prolyl oligopeptidase catalytic" evidence="2">
    <location>
        <begin position="539"/>
        <end position="731"/>
    </location>
</feature>
<dbReference type="Proteomes" id="UP001359886">
    <property type="component" value="Unassembled WGS sequence"/>
</dbReference>
<comment type="caution">
    <text evidence="4">The sequence shown here is derived from an EMBL/GenBank/DDBJ whole genome shotgun (WGS) entry which is preliminary data.</text>
</comment>
<dbReference type="Pfam" id="PF00930">
    <property type="entry name" value="DPPIV_N"/>
    <property type="match status" value="1"/>
</dbReference>
<accession>A0AAW9RIS9</accession>
<dbReference type="Gene3D" id="2.140.10.30">
    <property type="entry name" value="Dipeptidylpeptidase IV, N-terminal domain"/>
    <property type="match status" value="1"/>
</dbReference>
<dbReference type="Pfam" id="PF00326">
    <property type="entry name" value="Peptidase_S9"/>
    <property type="match status" value="1"/>
</dbReference>
<evidence type="ECO:0000259" key="2">
    <source>
        <dbReference type="Pfam" id="PF00326"/>
    </source>
</evidence>
<evidence type="ECO:0000313" key="5">
    <source>
        <dbReference type="Proteomes" id="UP001359886"/>
    </source>
</evidence>
<evidence type="ECO:0000313" key="4">
    <source>
        <dbReference type="EMBL" id="MEJ8568753.1"/>
    </source>
</evidence>
<sequence length="738" mass="83770">MPAKIKSWSSIILLALVQQITSLQAAEGGKALTIDAIFASGEFSNDLLSDIQWIDEGAAFTFSRRNAESGLLDIHRYDVSTGESGLLVAGSQLTVDGKPVLMSAYRWSDDQVYLLIIGPVNLTWDSVREAPYYMHHRPSGTTWALADGDPTLRNVYLSPDSRKVGYVLNNDLYVTDLETRSTQAVTTDGSADIFNGIFDYSSGFFRRDAWHWSPDGKKIAFWRLDATDVNVFHIVDELPRYNIVRELKYANTGDPHAIYRIGIYDVERQTTLWMETRHEEQDYIPRVAWIDKDRLALQRLYQSHKTLELMLGDATTGETRTIVTDSDPAWIGITDDLFFFEDEDRFVWTSEKSGYRHAYLYDHQGNETQLTDGDWEISSLIALDEAESWLYFYAKKDSYIDQHVYRVGLDGSPVEKLTGEPGWYQWAFSPGHRYVIQTYSNANTPPAQTLLHSDGEPVRVVKQNRIAAMKDYVMPRTEFIRVELEDGIEIDGFLIRPTDFDPSSTYPAIGYGYGNAGSQVVVNRWGTQRGAKQDLWHRYMAEQGYVIFAFDNRTTAGRGKLAKNLTYGHYAKYAIQDFLEGVKHLKAQPYIDAGRVGFWGWSGGGYLAAALMTKGAPHIHTGVSVAPVINLDRYQAIGLQRWMGPLDENAEGYRKTNLLNYADRLQGNLLLIHGTGDENVKYAFTLQFANALIEAGKQFDMMLYPNQHHGINDYQQHVFTKIANYFEKNLKRACPCPE</sequence>
<dbReference type="GO" id="GO:0008239">
    <property type="term" value="F:dipeptidyl-peptidase activity"/>
    <property type="evidence" value="ECO:0007669"/>
    <property type="project" value="TreeGrafter"/>
</dbReference>
<dbReference type="InterPro" id="IPR029058">
    <property type="entry name" value="AB_hydrolase_fold"/>
</dbReference>
<organism evidence="4 5">
    <name type="scientific">Elongatibacter sediminis</name>
    <dbReference type="NCBI Taxonomy" id="3119006"/>
    <lineage>
        <taxon>Bacteria</taxon>
        <taxon>Pseudomonadati</taxon>
        <taxon>Pseudomonadota</taxon>
        <taxon>Gammaproteobacteria</taxon>
        <taxon>Chromatiales</taxon>
        <taxon>Wenzhouxiangellaceae</taxon>
        <taxon>Elongatibacter</taxon>
    </lineage>
</organism>
<evidence type="ECO:0000256" key="1">
    <source>
        <dbReference type="SAM" id="SignalP"/>
    </source>
</evidence>
<dbReference type="EMBL" id="JAZHOG010000009">
    <property type="protein sequence ID" value="MEJ8568753.1"/>
    <property type="molecule type" value="Genomic_DNA"/>
</dbReference>
<keyword evidence="5" id="KW-1185">Reference proteome</keyword>
<proteinExistence type="predicted"/>
<dbReference type="SUPFAM" id="SSF53474">
    <property type="entry name" value="alpha/beta-Hydrolases"/>
    <property type="match status" value="1"/>
</dbReference>
<dbReference type="InterPro" id="IPR001375">
    <property type="entry name" value="Peptidase_S9_cat"/>
</dbReference>
<dbReference type="InterPro" id="IPR050278">
    <property type="entry name" value="Serine_Prot_S9B/DPPIV"/>
</dbReference>
<evidence type="ECO:0000259" key="3">
    <source>
        <dbReference type="Pfam" id="PF00930"/>
    </source>
</evidence>
<dbReference type="SUPFAM" id="SSF82171">
    <property type="entry name" value="DPP6 N-terminal domain-like"/>
    <property type="match status" value="1"/>
</dbReference>
<feature type="chain" id="PRO_5043925656" evidence="1">
    <location>
        <begin position="26"/>
        <end position="738"/>
    </location>
</feature>
<dbReference type="GO" id="GO:0008236">
    <property type="term" value="F:serine-type peptidase activity"/>
    <property type="evidence" value="ECO:0007669"/>
    <property type="project" value="InterPro"/>
</dbReference>
<dbReference type="RefSeq" id="WP_354696075.1">
    <property type="nucleotide sequence ID" value="NZ_JAZHOG010000009.1"/>
</dbReference>
<keyword evidence="1" id="KW-0732">Signal</keyword>
<reference evidence="4 5" key="1">
    <citation type="submission" date="2024-02" db="EMBL/GenBank/DDBJ databases">
        <title>A novel Wenzhouxiangellaceae bacterium, isolated from coastal sediments.</title>
        <authorList>
            <person name="Du Z.-J."/>
            <person name="Ye Y.-Q."/>
            <person name="Zhang X.-Y."/>
        </authorList>
    </citation>
    <scope>NUCLEOTIDE SEQUENCE [LARGE SCALE GENOMIC DNA]</scope>
    <source>
        <strain evidence="4 5">CH-27</strain>
    </source>
</reference>
<dbReference type="PANTHER" id="PTHR11731:SF193">
    <property type="entry name" value="DIPEPTIDYL PEPTIDASE 9"/>
    <property type="match status" value="1"/>
</dbReference>